<evidence type="ECO:0000256" key="2">
    <source>
        <dbReference type="ARBA" id="ARBA00012759"/>
    </source>
</evidence>
<dbReference type="OMA" id="QDEICED"/>
<dbReference type="PANTHER" id="PTHR21646:SF12">
    <property type="entry name" value="UBIQUITIN CARBOXYL-TERMINAL HYDROLASE 16"/>
    <property type="match status" value="1"/>
</dbReference>
<reference evidence="5" key="1">
    <citation type="submission" date="2025-08" db="UniProtKB">
        <authorList>
            <consortium name="Ensembl"/>
        </authorList>
    </citation>
    <scope>IDENTIFICATION</scope>
</reference>
<dbReference type="PROSITE" id="PS50235">
    <property type="entry name" value="USP_3"/>
    <property type="match status" value="1"/>
</dbReference>
<dbReference type="InterPro" id="IPR001394">
    <property type="entry name" value="Peptidase_C19_UCH"/>
</dbReference>
<evidence type="ECO:0000313" key="6">
    <source>
        <dbReference type="Proteomes" id="UP000265020"/>
    </source>
</evidence>
<dbReference type="Proteomes" id="UP000265020">
    <property type="component" value="Unassembled WGS sequence"/>
</dbReference>
<dbReference type="EC" id="3.4.19.12" evidence="2"/>
<sequence length="109" mass="12347">ILDLAPYSSTKCKNISEGDTQILYSLYGIVEHSGTMRSGHYTAYVKVRPNSLKSPLNDKKGLNFFINENLKKSPPRGSWFHISDTSVQPVSESKVQSCQAYLLFYERLL</sequence>
<evidence type="ECO:0000256" key="3">
    <source>
        <dbReference type="ARBA" id="ARBA00022801"/>
    </source>
</evidence>
<proteinExistence type="predicted"/>
<evidence type="ECO:0000313" key="5">
    <source>
        <dbReference type="Ensembl" id="ENSCVAP00000024906.1"/>
    </source>
</evidence>
<dbReference type="InterPro" id="IPR018200">
    <property type="entry name" value="USP_CS"/>
</dbReference>
<evidence type="ECO:0000256" key="1">
    <source>
        <dbReference type="ARBA" id="ARBA00000707"/>
    </source>
</evidence>
<accession>A0A3Q2DYA5</accession>
<evidence type="ECO:0000259" key="4">
    <source>
        <dbReference type="PROSITE" id="PS50235"/>
    </source>
</evidence>
<dbReference type="STRING" id="28743.ENSCVAP00000024906"/>
<keyword evidence="3" id="KW-0378">Hydrolase</keyword>
<keyword evidence="6" id="KW-1185">Reference proteome</keyword>
<dbReference type="AlphaFoldDB" id="A0A3Q2DYA5"/>
<dbReference type="PROSITE" id="PS00973">
    <property type="entry name" value="USP_2"/>
    <property type="match status" value="1"/>
</dbReference>
<protein>
    <recommendedName>
        <fullName evidence="2">ubiquitinyl hydrolase 1</fullName>
        <ecNumber evidence="2">3.4.19.12</ecNumber>
    </recommendedName>
</protein>
<dbReference type="InterPro" id="IPR028889">
    <property type="entry name" value="USP"/>
</dbReference>
<dbReference type="InterPro" id="IPR050185">
    <property type="entry name" value="Ub_carboxyl-term_hydrolase"/>
</dbReference>
<organism evidence="5 6">
    <name type="scientific">Cyprinodon variegatus</name>
    <name type="common">Sheepshead minnow</name>
    <dbReference type="NCBI Taxonomy" id="28743"/>
    <lineage>
        <taxon>Eukaryota</taxon>
        <taxon>Metazoa</taxon>
        <taxon>Chordata</taxon>
        <taxon>Craniata</taxon>
        <taxon>Vertebrata</taxon>
        <taxon>Euteleostomi</taxon>
        <taxon>Actinopterygii</taxon>
        <taxon>Neopterygii</taxon>
        <taxon>Teleostei</taxon>
        <taxon>Neoteleostei</taxon>
        <taxon>Acanthomorphata</taxon>
        <taxon>Ovalentaria</taxon>
        <taxon>Atherinomorphae</taxon>
        <taxon>Cyprinodontiformes</taxon>
        <taxon>Cyprinodontidae</taxon>
        <taxon>Cyprinodon</taxon>
    </lineage>
</organism>
<dbReference type="Pfam" id="PF00443">
    <property type="entry name" value="UCH"/>
    <property type="match status" value="1"/>
</dbReference>
<dbReference type="InterPro" id="IPR038765">
    <property type="entry name" value="Papain-like_cys_pep_sf"/>
</dbReference>
<comment type="catalytic activity">
    <reaction evidence="1">
        <text>Thiol-dependent hydrolysis of ester, thioester, amide, peptide and isopeptide bonds formed by the C-terminal Gly of ubiquitin (a 76-residue protein attached to proteins as an intracellular targeting signal).</text>
        <dbReference type="EC" id="3.4.19.12"/>
    </reaction>
</comment>
<dbReference type="PANTHER" id="PTHR21646">
    <property type="entry name" value="UBIQUITIN CARBOXYL-TERMINAL HYDROLASE"/>
    <property type="match status" value="1"/>
</dbReference>
<feature type="domain" description="USP" evidence="4">
    <location>
        <begin position="1"/>
        <end position="108"/>
    </location>
</feature>
<name>A0A3Q2DYA5_CYPVA</name>
<dbReference type="GeneTree" id="ENSGT00940000156013"/>
<dbReference type="GO" id="GO:0004843">
    <property type="term" value="F:cysteine-type deubiquitinase activity"/>
    <property type="evidence" value="ECO:0007669"/>
    <property type="project" value="UniProtKB-EC"/>
</dbReference>
<dbReference type="SUPFAM" id="SSF54001">
    <property type="entry name" value="Cysteine proteinases"/>
    <property type="match status" value="1"/>
</dbReference>
<dbReference type="Gene3D" id="3.90.70.10">
    <property type="entry name" value="Cysteine proteinases"/>
    <property type="match status" value="1"/>
</dbReference>
<dbReference type="Ensembl" id="ENSCVAT00000003002.1">
    <property type="protein sequence ID" value="ENSCVAP00000024906.1"/>
    <property type="gene ID" value="ENSCVAG00000009284.1"/>
</dbReference>
<reference evidence="5" key="2">
    <citation type="submission" date="2025-09" db="UniProtKB">
        <authorList>
            <consortium name="Ensembl"/>
        </authorList>
    </citation>
    <scope>IDENTIFICATION</scope>
</reference>
<dbReference type="GO" id="GO:0016579">
    <property type="term" value="P:protein deubiquitination"/>
    <property type="evidence" value="ECO:0007669"/>
    <property type="project" value="InterPro"/>
</dbReference>